<name>A0A1G6W275_9SPHI</name>
<keyword evidence="2" id="KW-0812">Transmembrane</keyword>
<feature type="transmembrane region" description="Helical" evidence="2">
    <location>
        <begin position="252"/>
        <end position="268"/>
    </location>
</feature>
<evidence type="ECO:0000313" key="5">
    <source>
        <dbReference type="EMBL" id="SDD59347.1"/>
    </source>
</evidence>
<feature type="domain" description="7TM-DISM receptor extracellular" evidence="4">
    <location>
        <begin position="228"/>
        <end position="438"/>
    </location>
</feature>
<dbReference type="EMBL" id="FMZH01000006">
    <property type="protein sequence ID" value="SDD59347.1"/>
    <property type="molecule type" value="Genomic_DNA"/>
</dbReference>
<feature type="transmembrane region" description="Helical" evidence="2">
    <location>
        <begin position="420"/>
        <end position="438"/>
    </location>
</feature>
<feature type="transmembrane region" description="Helical" evidence="2">
    <location>
        <begin position="226"/>
        <end position="245"/>
    </location>
</feature>
<dbReference type="AlphaFoldDB" id="A0A1G6W275"/>
<dbReference type="InterPro" id="IPR050640">
    <property type="entry name" value="Bact_2-comp_sensor_kinase"/>
</dbReference>
<dbReference type="STRING" id="390242.SAMN04488024_106324"/>
<keyword evidence="6" id="KW-1185">Reference proteome</keyword>
<dbReference type="PANTHER" id="PTHR34220:SF7">
    <property type="entry name" value="SENSOR HISTIDINE KINASE YPDA"/>
    <property type="match status" value="1"/>
</dbReference>
<sequence>MFIVVFLINFKFRYPFRVFSRMIIKNSSLITFFIFVYAILGNSFSVMGQPVVKSVVVNYETKKISLINNSFYAVSKKDNKTIRQLKTLKWHMLDTTLQEGEFADTVRQFWLHFSTVSALKKDTTLILKLGNKNEESLLYEYKHNQLVLVGRTGFGSRIHDLSVKGDYWRLNLPIKQQSVQQFYLLINKYQYNVAHQYPYLEAFDTAYQEKVEELISAPTSFKNLKLWVAGFYFAVFVYCCLKYYLQRRLKSYLYCALASISLFLRYSLQVDALVFEMDWLPWLNNDFIFLLSFIPQSIFYILFLSEFLQVKQNKWLNIYLKICLLQWLLMLIIMPVHFVWPEQSEITKIFWKYNALPFIILLLWLSYYTRPKPNRGYLKFAFIGLVTLAVAFIFVVVPKWLFAYSYLPDWYHHLNAQYDLITLAFVVDTILFLTALAYKDRLDELELINLKIKNTENEHKILRLQMNPHFIFNCLNSINLYIEQNDSSLASDYLSKFSQLMRLSLVHSRKEKIVLTEEIISLRLYLEMESMRFKGKLNYVFDIDDHVDADFIEIPPMLIQPYIENAIWHGLMHKKQGGKISIKISQDFTAQTLNITIEDDGIGRVKAGELKSKAAEKDKSYGTLITSERIAVFNKKFNANTQVHIKDLYNENNEATGTLVSINLHLV</sequence>
<dbReference type="SUPFAM" id="SSF55874">
    <property type="entry name" value="ATPase domain of HSP90 chaperone/DNA topoisomerase II/histidine kinase"/>
    <property type="match status" value="1"/>
</dbReference>
<keyword evidence="2" id="KW-0472">Membrane</keyword>
<dbReference type="InterPro" id="IPR010559">
    <property type="entry name" value="Sig_transdc_His_kin_internal"/>
</dbReference>
<feature type="transmembrane region" description="Helical" evidence="2">
    <location>
        <begin position="288"/>
        <end position="307"/>
    </location>
</feature>
<keyword evidence="1" id="KW-0175">Coiled coil</keyword>
<feature type="domain" description="Signal transduction histidine kinase internal region" evidence="3">
    <location>
        <begin position="458"/>
        <end position="537"/>
    </location>
</feature>
<protein>
    <submittedName>
        <fullName evidence="5">7TM diverse intracellular signalling</fullName>
    </submittedName>
</protein>
<dbReference type="InterPro" id="IPR011623">
    <property type="entry name" value="7TMR_DISM_rcpt_extracell_dom1"/>
</dbReference>
<feature type="transmembrane region" description="Helical" evidence="2">
    <location>
        <begin position="380"/>
        <end position="400"/>
    </location>
</feature>
<dbReference type="GO" id="GO:0016020">
    <property type="term" value="C:membrane"/>
    <property type="evidence" value="ECO:0007669"/>
    <property type="project" value="InterPro"/>
</dbReference>
<evidence type="ECO:0000259" key="4">
    <source>
        <dbReference type="Pfam" id="PF07695"/>
    </source>
</evidence>
<feature type="transmembrane region" description="Helical" evidence="2">
    <location>
        <begin position="350"/>
        <end position="368"/>
    </location>
</feature>
<evidence type="ECO:0000313" key="6">
    <source>
        <dbReference type="Proteomes" id="UP000199455"/>
    </source>
</evidence>
<dbReference type="GO" id="GO:0000155">
    <property type="term" value="F:phosphorelay sensor kinase activity"/>
    <property type="evidence" value="ECO:0007669"/>
    <property type="project" value="InterPro"/>
</dbReference>
<gene>
    <name evidence="5" type="ORF">SAMN04488024_106324</name>
</gene>
<evidence type="ECO:0000256" key="1">
    <source>
        <dbReference type="SAM" id="Coils"/>
    </source>
</evidence>
<accession>A0A1G6W275</accession>
<dbReference type="Gene3D" id="3.30.565.10">
    <property type="entry name" value="Histidine kinase-like ATPase, C-terminal domain"/>
    <property type="match status" value="1"/>
</dbReference>
<organism evidence="5 6">
    <name type="scientific">Pedobacter soli</name>
    <dbReference type="NCBI Taxonomy" id="390242"/>
    <lineage>
        <taxon>Bacteria</taxon>
        <taxon>Pseudomonadati</taxon>
        <taxon>Bacteroidota</taxon>
        <taxon>Sphingobacteriia</taxon>
        <taxon>Sphingobacteriales</taxon>
        <taxon>Sphingobacteriaceae</taxon>
        <taxon>Pedobacter</taxon>
    </lineage>
</organism>
<dbReference type="InterPro" id="IPR036890">
    <property type="entry name" value="HATPase_C_sf"/>
</dbReference>
<proteinExistence type="predicted"/>
<dbReference type="Proteomes" id="UP000199455">
    <property type="component" value="Unassembled WGS sequence"/>
</dbReference>
<keyword evidence="2" id="KW-1133">Transmembrane helix</keyword>
<feature type="transmembrane region" description="Helical" evidence="2">
    <location>
        <begin position="319"/>
        <end position="338"/>
    </location>
</feature>
<feature type="coiled-coil region" evidence="1">
    <location>
        <begin position="438"/>
        <end position="465"/>
    </location>
</feature>
<evidence type="ECO:0000256" key="2">
    <source>
        <dbReference type="SAM" id="Phobius"/>
    </source>
</evidence>
<dbReference type="PANTHER" id="PTHR34220">
    <property type="entry name" value="SENSOR HISTIDINE KINASE YPDA"/>
    <property type="match status" value="1"/>
</dbReference>
<dbReference type="Pfam" id="PF06580">
    <property type="entry name" value="His_kinase"/>
    <property type="match status" value="1"/>
</dbReference>
<dbReference type="Pfam" id="PF07695">
    <property type="entry name" value="7TMR-DISM_7TM"/>
    <property type="match status" value="1"/>
</dbReference>
<evidence type="ECO:0000259" key="3">
    <source>
        <dbReference type="Pfam" id="PF06580"/>
    </source>
</evidence>
<reference evidence="6" key="1">
    <citation type="submission" date="2016-10" db="EMBL/GenBank/DDBJ databases">
        <authorList>
            <person name="Varghese N."/>
            <person name="Submissions S."/>
        </authorList>
    </citation>
    <scope>NUCLEOTIDE SEQUENCE [LARGE SCALE GENOMIC DNA]</scope>
    <source>
        <strain evidence="6">DSM 18609</strain>
    </source>
</reference>